<evidence type="ECO:0000256" key="2">
    <source>
        <dbReference type="ARBA" id="ARBA00022553"/>
    </source>
</evidence>
<proteinExistence type="inferred from homology"/>
<feature type="domain" description="Deacetylase sirtuin-type" evidence="11">
    <location>
        <begin position="90"/>
        <end position="310"/>
    </location>
</feature>
<evidence type="ECO:0000259" key="11">
    <source>
        <dbReference type="PROSITE" id="PS50305"/>
    </source>
</evidence>
<comment type="caution">
    <text evidence="12">The sequence shown here is derived from an EMBL/GenBank/DDBJ whole genome shotgun (WGS) entry which is preliminary data.</text>
</comment>
<evidence type="ECO:0000256" key="9">
    <source>
        <dbReference type="ARBA" id="ARBA00043038"/>
    </source>
</evidence>
<evidence type="ECO:0000313" key="13">
    <source>
        <dbReference type="Proteomes" id="UP000186817"/>
    </source>
</evidence>
<dbReference type="Proteomes" id="UP000186817">
    <property type="component" value="Unassembled WGS sequence"/>
</dbReference>
<dbReference type="SUPFAM" id="SSF52467">
    <property type="entry name" value="DHS-like NAD/FAD-binding domain"/>
    <property type="match status" value="1"/>
</dbReference>
<dbReference type="GO" id="GO:0017136">
    <property type="term" value="F:histone deacetylase activity, NAD-dependent"/>
    <property type="evidence" value="ECO:0007669"/>
    <property type="project" value="TreeGrafter"/>
</dbReference>
<keyword evidence="2" id="KW-0597">Phosphoprotein</keyword>
<keyword evidence="13" id="KW-1185">Reference proteome</keyword>
<organism evidence="12 13">
    <name type="scientific">Symbiodinium microadriaticum</name>
    <name type="common">Dinoflagellate</name>
    <name type="synonym">Zooxanthella microadriatica</name>
    <dbReference type="NCBI Taxonomy" id="2951"/>
    <lineage>
        <taxon>Eukaryota</taxon>
        <taxon>Sar</taxon>
        <taxon>Alveolata</taxon>
        <taxon>Dinophyceae</taxon>
        <taxon>Suessiales</taxon>
        <taxon>Symbiodiniaceae</taxon>
        <taxon>Symbiodinium</taxon>
    </lineage>
</organism>
<dbReference type="GO" id="GO:0005634">
    <property type="term" value="C:nucleus"/>
    <property type="evidence" value="ECO:0007669"/>
    <property type="project" value="TreeGrafter"/>
</dbReference>
<dbReference type="EMBL" id="LSRX01000443">
    <property type="protein sequence ID" value="OLP97151.1"/>
    <property type="molecule type" value="Genomic_DNA"/>
</dbReference>
<evidence type="ECO:0000256" key="8">
    <source>
        <dbReference type="ARBA" id="ARBA00041832"/>
    </source>
</evidence>
<dbReference type="InterPro" id="IPR029035">
    <property type="entry name" value="DHS-like_NAD/FAD-binding_dom"/>
</dbReference>
<dbReference type="Gene3D" id="3.40.50.1220">
    <property type="entry name" value="TPP-binding domain"/>
    <property type="match status" value="1"/>
</dbReference>
<evidence type="ECO:0000256" key="5">
    <source>
        <dbReference type="ARBA" id="ARBA00022833"/>
    </source>
</evidence>
<dbReference type="PROSITE" id="PS50305">
    <property type="entry name" value="SIRTUIN"/>
    <property type="match status" value="1"/>
</dbReference>
<dbReference type="GO" id="GO:0046872">
    <property type="term" value="F:metal ion binding"/>
    <property type="evidence" value="ECO:0007669"/>
    <property type="project" value="UniProtKB-KW"/>
</dbReference>
<evidence type="ECO:0000256" key="1">
    <source>
        <dbReference type="ARBA" id="ARBA00001947"/>
    </source>
</evidence>
<evidence type="ECO:0000256" key="10">
    <source>
        <dbReference type="PROSITE-ProRule" id="PRU00236"/>
    </source>
</evidence>
<name>A0A1Q9DPR2_SYMMI</name>
<keyword evidence="5" id="KW-0862">Zinc</keyword>
<dbReference type="PANTHER" id="PTHR11085:SF1">
    <property type="entry name" value="NAD-DEPENDENT PROTEIN DEACETYLASE SIRTUIN-7"/>
    <property type="match status" value="1"/>
</dbReference>
<keyword evidence="6" id="KW-0520">NAD</keyword>
<dbReference type="AlphaFoldDB" id="A0A1Q9DPR2"/>
<sequence length="455" mass="50023">MPKGLRDCQRLADKEIKQNMNISMHMCHGLVECGRSQSPGGPSRFAPEFGKILGPSPTRPAPLALLKNPELIDQTVEIIESFTDEFEDDVETLRAKVRVLLRLLKTSSAVVAYTGAGISTAAGVLDYATAEDSDVAVRTPGTVTMGSSMEGAPPKLRSPYEAQPTMMHRVLVALWRHKLLSCWVQQNHDGLPQKAGFPQWLLNEIHGSWYDPSNPVIPMTGELRGDLFQDLLELQTRADTVLAFGTSLAGMNADRLAQGAAERHQKSVADGSSAGGGLAICSLQRTQYDHLASIRFWAKLDSLAELIVQEFELSDLAPASGPSGETSRATYPVEAFVDNLKLLEERTVDKENDIYLVPYSRTGARLENHESLRPDQLCRLDLSEDAEVQLTQGQYAGDTGEVVGKQLEGHWKIRFQHPLKPGARLKRPFERILGTWWVAAAIMGKVPQIPVVNVV</sequence>
<keyword evidence="3" id="KW-0808">Transferase</keyword>
<evidence type="ECO:0000256" key="6">
    <source>
        <dbReference type="ARBA" id="ARBA00023027"/>
    </source>
</evidence>
<reference evidence="12 13" key="1">
    <citation type="submission" date="2016-02" db="EMBL/GenBank/DDBJ databases">
        <title>Genome analysis of coral dinoflagellate symbionts highlights evolutionary adaptations to a symbiotic lifestyle.</title>
        <authorList>
            <person name="Aranda M."/>
            <person name="Li Y."/>
            <person name="Liew Y.J."/>
            <person name="Baumgarten S."/>
            <person name="Simakov O."/>
            <person name="Wilson M."/>
            <person name="Piel J."/>
            <person name="Ashoor H."/>
            <person name="Bougouffa S."/>
            <person name="Bajic V.B."/>
            <person name="Ryu T."/>
            <person name="Ravasi T."/>
            <person name="Bayer T."/>
            <person name="Micklem G."/>
            <person name="Kim H."/>
            <person name="Bhak J."/>
            <person name="Lajeunesse T.C."/>
            <person name="Voolstra C.R."/>
        </authorList>
    </citation>
    <scope>NUCLEOTIDE SEQUENCE [LARGE SCALE GENOMIC DNA]</scope>
    <source>
        <strain evidence="12 13">CCMP2467</strain>
    </source>
</reference>
<evidence type="ECO:0000313" key="12">
    <source>
        <dbReference type="EMBL" id="OLP97151.1"/>
    </source>
</evidence>
<dbReference type="GO" id="GO:0070403">
    <property type="term" value="F:NAD+ binding"/>
    <property type="evidence" value="ECO:0007669"/>
    <property type="project" value="InterPro"/>
</dbReference>
<gene>
    <name evidence="12" type="primary">Sirt7</name>
    <name evidence="12" type="ORF">AK812_SmicGene20514</name>
</gene>
<dbReference type="InterPro" id="IPR026590">
    <property type="entry name" value="Ssirtuin_cat_dom"/>
</dbReference>
<comment type="cofactor">
    <cofactor evidence="1">
        <name>Zn(2+)</name>
        <dbReference type="ChEBI" id="CHEBI:29105"/>
    </cofactor>
</comment>
<protein>
    <recommendedName>
        <fullName evidence="9">Regulatory protein SIR2 homolog 7</fullName>
    </recommendedName>
    <alternativeName>
        <fullName evidence="8">SIR2-like protein 7</fullName>
    </alternativeName>
</protein>
<evidence type="ECO:0000256" key="7">
    <source>
        <dbReference type="ARBA" id="ARBA00038170"/>
    </source>
</evidence>
<keyword evidence="4" id="KW-0479">Metal-binding</keyword>
<dbReference type="OMA" id="NTCKAHE"/>
<dbReference type="OrthoDB" id="428264at2759"/>
<accession>A0A1Q9DPR2</accession>
<evidence type="ECO:0000256" key="3">
    <source>
        <dbReference type="ARBA" id="ARBA00022679"/>
    </source>
</evidence>
<dbReference type="PANTHER" id="PTHR11085">
    <property type="entry name" value="NAD-DEPENDENT PROTEIN DEACYLASE SIRTUIN-5, MITOCHONDRIAL-RELATED"/>
    <property type="match status" value="1"/>
</dbReference>
<evidence type="ECO:0000256" key="4">
    <source>
        <dbReference type="ARBA" id="ARBA00022723"/>
    </source>
</evidence>
<dbReference type="InterPro" id="IPR050134">
    <property type="entry name" value="NAD-dep_sirtuin_deacylases"/>
</dbReference>
<dbReference type="Pfam" id="PF02146">
    <property type="entry name" value="SIR2"/>
    <property type="match status" value="1"/>
</dbReference>
<dbReference type="InterPro" id="IPR003000">
    <property type="entry name" value="Sirtuin"/>
</dbReference>
<comment type="caution">
    <text evidence="10">Lacks conserved residue(s) required for the propagation of feature annotation.</text>
</comment>
<comment type="similarity">
    <text evidence="7">Belongs to the sirtuin family. Class IV subfamily.</text>
</comment>